<dbReference type="PANTHER" id="PTHR43003:SF5">
    <property type="entry name" value="DNA-3-METHYLADENINE GLYCOSYLASE"/>
    <property type="match status" value="1"/>
</dbReference>
<reference evidence="5" key="1">
    <citation type="submission" date="2021-01" db="EMBL/GenBank/DDBJ databases">
        <authorList>
            <person name="Corre E."/>
            <person name="Pelletier E."/>
            <person name="Niang G."/>
            <person name="Scheremetjew M."/>
            <person name="Finn R."/>
            <person name="Kale V."/>
            <person name="Holt S."/>
            <person name="Cochrane G."/>
            <person name="Meng A."/>
            <person name="Brown T."/>
            <person name="Cohen L."/>
        </authorList>
    </citation>
    <scope>NUCLEOTIDE SEQUENCE</scope>
    <source>
        <strain evidence="5">CCMP2084</strain>
    </source>
</reference>
<dbReference type="GO" id="GO:0005634">
    <property type="term" value="C:nucleus"/>
    <property type="evidence" value="ECO:0007669"/>
    <property type="project" value="TreeGrafter"/>
</dbReference>
<dbReference type="GO" id="GO:0043916">
    <property type="term" value="F:DNA-7-methylguanine glycosylase activity"/>
    <property type="evidence" value="ECO:0007669"/>
    <property type="project" value="TreeGrafter"/>
</dbReference>
<dbReference type="GO" id="GO:0008725">
    <property type="term" value="F:DNA-3-methyladenine glycosylase activity"/>
    <property type="evidence" value="ECO:0007669"/>
    <property type="project" value="TreeGrafter"/>
</dbReference>
<feature type="region of interest" description="Disordered" evidence="3">
    <location>
        <begin position="350"/>
        <end position="371"/>
    </location>
</feature>
<dbReference type="Gene3D" id="1.10.340.30">
    <property type="entry name" value="Hypothetical protein, domain 2"/>
    <property type="match status" value="1"/>
</dbReference>
<dbReference type="Gene3D" id="1.10.1670.40">
    <property type="match status" value="1"/>
</dbReference>
<evidence type="ECO:0000313" key="5">
    <source>
        <dbReference type="EMBL" id="CAD9822631.1"/>
    </source>
</evidence>
<accession>A0A7S2UM78</accession>
<dbReference type="SUPFAM" id="SSF48150">
    <property type="entry name" value="DNA-glycosylase"/>
    <property type="match status" value="1"/>
</dbReference>
<dbReference type="CDD" id="cd00056">
    <property type="entry name" value="ENDO3c"/>
    <property type="match status" value="1"/>
</dbReference>
<evidence type="ECO:0000256" key="1">
    <source>
        <dbReference type="ARBA" id="ARBA00022763"/>
    </source>
</evidence>
<dbReference type="GO" id="GO:0006307">
    <property type="term" value="P:DNA alkylation repair"/>
    <property type="evidence" value="ECO:0007669"/>
    <property type="project" value="TreeGrafter"/>
</dbReference>
<proteinExistence type="predicted"/>
<gene>
    <name evidence="5" type="ORF">ASEP1449_LOCUS14465</name>
</gene>
<feature type="domain" description="HhH-GPD" evidence="4">
    <location>
        <begin position="162"/>
        <end position="335"/>
    </location>
</feature>
<dbReference type="GO" id="GO:0006285">
    <property type="term" value="P:base-excision repair, AP site formation"/>
    <property type="evidence" value="ECO:0007669"/>
    <property type="project" value="TreeGrafter"/>
</dbReference>
<keyword evidence="2" id="KW-0234">DNA repair</keyword>
<dbReference type="InterPro" id="IPR011257">
    <property type="entry name" value="DNA_glycosylase"/>
</dbReference>
<dbReference type="InterPro" id="IPR051912">
    <property type="entry name" value="Alkylbase_DNA_Glycosylase/TA"/>
</dbReference>
<dbReference type="GO" id="GO:0032993">
    <property type="term" value="C:protein-DNA complex"/>
    <property type="evidence" value="ECO:0007669"/>
    <property type="project" value="TreeGrafter"/>
</dbReference>
<feature type="compositionally biased region" description="Polar residues" evidence="3">
    <location>
        <begin position="354"/>
        <end position="371"/>
    </location>
</feature>
<name>A0A7S2UM78_9STRA</name>
<dbReference type="EMBL" id="HBHQ01021437">
    <property type="protein sequence ID" value="CAD9822631.1"/>
    <property type="molecule type" value="Transcribed_RNA"/>
</dbReference>
<dbReference type="PANTHER" id="PTHR43003">
    <property type="entry name" value="DNA-3-METHYLADENINE GLYCOSYLASE"/>
    <property type="match status" value="1"/>
</dbReference>
<evidence type="ECO:0000256" key="3">
    <source>
        <dbReference type="SAM" id="MobiDB-lite"/>
    </source>
</evidence>
<dbReference type="GO" id="GO:0032131">
    <property type="term" value="F:alkylated DNA binding"/>
    <property type="evidence" value="ECO:0007669"/>
    <property type="project" value="TreeGrafter"/>
</dbReference>
<dbReference type="AlphaFoldDB" id="A0A7S2UM78"/>
<sequence length="371" mass="41023">MLAKEEARRSLRTRLLEVTTSSNIVAAEPAKERVEHDVVVRREDTRSVRSMVEELVAAEQLSSGRSSTTRTKDGWCLVEGLVHVASAHGGKLVPVIERHGLPKFYFETSNTVPPCRHNDRYDVSASASASASAANRTSIKRDRDTFMEEDCVTFRALCRIIAGQQLAGPSAIAIWKRLLAVVDATPKQPNKLTPRAILMLGEGDVETTLRKPAGLSNAKCRSVLDLAQHYQRGDLSDSLLFSGKEKQVREALLRVKGLGPWSVDMFLLFHVQSPNVLPLGDLAFRKGTVILFDCKGKGKNGSLCEKKDASLLQKLHQPFSPYQSLSSFYMWRCNDTVAFNDSDLIQNKSEKISKQGNVKTTPSPKRASSQT</sequence>
<evidence type="ECO:0000256" key="2">
    <source>
        <dbReference type="ARBA" id="ARBA00023204"/>
    </source>
</evidence>
<dbReference type="InterPro" id="IPR003265">
    <property type="entry name" value="HhH-GPD_domain"/>
</dbReference>
<keyword evidence="1" id="KW-0227">DNA damage</keyword>
<dbReference type="SMART" id="SM00478">
    <property type="entry name" value="ENDO3c"/>
    <property type="match status" value="1"/>
</dbReference>
<organism evidence="5">
    <name type="scientific">Attheya septentrionalis</name>
    <dbReference type="NCBI Taxonomy" id="420275"/>
    <lineage>
        <taxon>Eukaryota</taxon>
        <taxon>Sar</taxon>
        <taxon>Stramenopiles</taxon>
        <taxon>Ochrophyta</taxon>
        <taxon>Bacillariophyta</taxon>
        <taxon>Coscinodiscophyceae</taxon>
        <taxon>Chaetocerotophycidae</taxon>
        <taxon>Chaetocerotales</taxon>
        <taxon>Attheyaceae</taxon>
        <taxon>Attheya</taxon>
    </lineage>
</organism>
<dbReference type="Pfam" id="PF00730">
    <property type="entry name" value="HhH-GPD"/>
    <property type="match status" value="1"/>
</dbReference>
<protein>
    <recommendedName>
        <fullName evidence="4">HhH-GPD domain-containing protein</fullName>
    </recommendedName>
</protein>
<evidence type="ECO:0000259" key="4">
    <source>
        <dbReference type="SMART" id="SM00478"/>
    </source>
</evidence>